<dbReference type="EMBL" id="CP036291">
    <property type="protein sequence ID" value="QDU90326.1"/>
    <property type="molecule type" value="Genomic_DNA"/>
</dbReference>
<feature type="transmembrane region" description="Helical" evidence="6">
    <location>
        <begin position="323"/>
        <end position="343"/>
    </location>
</feature>
<evidence type="ECO:0000256" key="6">
    <source>
        <dbReference type="SAM" id="Phobius"/>
    </source>
</evidence>
<feature type="transmembrane region" description="Helical" evidence="6">
    <location>
        <begin position="7"/>
        <end position="30"/>
    </location>
</feature>
<keyword evidence="2" id="KW-1003">Cell membrane</keyword>
<name>A0A518DFT1_9BACT</name>
<proteinExistence type="predicted"/>
<dbReference type="PANTHER" id="PTHR33529:SF2">
    <property type="entry name" value="LIPOPOLYSACCHARIDE EXPORT SYSTEM PERMEASE PROTEIN LPTG"/>
    <property type="match status" value="1"/>
</dbReference>
<keyword evidence="5 6" id="KW-0472">Membrane</keyword>
<dbReference type="OrthoDB" id="262519at2"/>
<dbReference type="PANTHER" id="PTHR33529">
    <property type="entry name" value="SLR0882 PROTEIN-RELATED"/>
    <property type="match status" value="1"/>
</dbReference>
<reference evidence="7 8" key="1">
    <citation type="submission" date="2019-02" db="EMBL/GenBank/DDBJ databases">
        <title>Deep-cultivation of Planctomycetes and their phenomic and genomic characterization uncovers novel biology.</title>
        <authorList>
            <person name="Wiegand S."/>
            <person name="Jogler M."/>
            <person name="Boedeker C."/>
            <person name="Pinto D."/>
            <person name="Vollmers J."/>
            <person name="Rivas-Marin E."/>
            <person name="Kohn T."/>
            <person name="Peeters S.H."/>
            <person name="Heuer A."/>
            <person name="Rast P."/>
            <person name="Oberbeckmann S."/>
            <person name="Bunk B."/>
            <person name="Jeske O."/>
            <person name="Meyerdierks A."/>
            <person name="Storesund J.E."/>
            <person name="Kallscheuer N."/>
            <person name="Luecker S."/>
            <person name="Lage O.M."/>
            <person name="Pohl T."/>
            <person name="Merkel B.J."/>
            <person name="Hornburger P."/>
            <person name="Mueller R.-W."/>
            <person name="Bruemmer F."/>
            <person name="Labrenz M."/>
            <person name="Spormann A.M."/>
            <person name="Op den Camp H."/>
            <person name="Overmann J."/>
            <person name="Amann R."/>
            <person name="Jetten M.S.M."/>
            <person name="Mascher T."/>
            <person name="Medema M.H."/>
            <person name="Devos D.P."/>
            <person name="Kaster A.-K."/>
            <person name="Ovreas L."/>
            <person name="Rohde M."/>
            <person name="Galperin M.Y."/>
            <person name="Jogler C."/>
        </authorList>
    </citation>
    <scope>NUCLEOTIDE SEQUENCE [LARGE SCALE GENOMIC DNA]</scope>
    <source>
        <strain evidence="7 8">Pla175</strain>
    </source>
</reference>
<evidence type="ECO:0000256" key="2">
    <source>
        <dbReference type="ARBA" id="ARBA00022475"/>
    </source>
</evidence>
<accession>A0A518DFT1</accession>
<feature type="transmembrane region" description="Helical" evidence="6">
    <location>
        <begin position="355"/>
        <end position="373"/>
    </location>
</feature>
<sequence length="378" mass="40857">MRTIDRYLLWQFFQVFMICFLSLAGLYIVIDAFSKLDNFLDHAREHGNLAATMARHYGFQSLAFFNRTSGVLALAAAMFTVTWIQRHNEMTALLAAGIPRLRVLRPVLIACVMIAFGAAAAREFILPGIRHELRVDARNLSGELQLDLHSRYDNVTDILLAGSKAVVAGQKITSPSFILPPPLAKYGKQLAAEEAKFVEASGGRPSGYLLSKVKTPAALLSSPSLTLADGSIAVATPQDVPWLEPDQVFVVSRVSFELLASGAEWRDFASLRELATELRNPSTELGPDVRVAVHTRVLQPLLDITLLMLGLPLVVSSGARNPFIAIGYCLTVVTAFFLVSLGAQSLGGTGLISPVLAAWAPLVSFGPIAVGMCDPLRS</sequence>
<evidence type="ECO:0000256" key="1">
    <source>
        <dbReference type="ARBA" id="ARBA00004651"/>
    </source>
</evidence>
<protein>
    <submittedName>
        <fullName evidence="7">Putative permease YjgP/YjgQ family protein</fullName>
    </submittedName>
</protein>
<dbReference type="Pfam" id="PF03739">
    <property type="entry name" value="LptF_LptG"/>
    <property type="match status" value="2"/>
</dbReference>
<feature type="transmembrane region" description="Helical" evidence="6">
    <location>
        <begin position="103"/>
        <end position="121"/>
    </location>
</feature>
<evidence type="ECO:0000256" key="4">
    <source>
        <dbReference type="ARBA" id="ARBA00022989"/>
    </source>
</evidence>
<keyword evidence="8" id="KW-1185">Reference proteome</keyword>
<organism evidence="7 8">
    <name type="scientific">Pirellulimonas nuda</name>
    <dbReference type="NCBI Taxonomy" id="2528009"/>
    <lineage>
        <taxon>Bacteria</taxon>
        <taxon>Pseudomonadati</taxon>
        <taxon>Planctomycetota</taxon>
        <taxon>Planctomycetia</taxon>
        <taxon>Pirellulales</taxon>
        <taxon>Lacipirellulaceae</taxon>
        <taxon>Pirellulimonas</taxon>
    </lineage>
</organism>
<feature type="transmembrane region" description="Helical" evidence="6">
    <location>
        <begin position="64"/>
        <end position="83"/>
    </location>
</feature>
<evidence type="ECO:0000256" key="5">
    <source>
        <dbReference type="ARBA" id="ARBA00023136"/>
    </source>
</evidence>
<evidence type="ECO:0000313" key="8">
    <source>
        <dbReference type="Proteomes" id="UP000317429"/>
    </source>
</evidence>
<dbReference type="Proteomes" id="UP000317429">
    <property type="component" value="Chromosome"/>
</dbReference>
<comment type="subcellular location">
    <subcellularLocation>
        <location evidence="1">Cell membrane</location>
        <topology evidence="1">Multi-pass membrane protein</topology>
    </subcellularLocation>
</comment>
<dbReference type="GO" id="GO:0015920">
    <property type="term" value="P:lipopolysaccharide transport"/>
    <property type="evidence" value="ECO:0007669"/>
    <property type="project" value="TreeGrafter"/>
</dbReference>
<dbReference type="RefSeq" id="WP_145288588.1">
    <property type="nucleotide sequence ID" value="NZ_CP036291.1"/>
</dbReference>
<evidence type="ECO:0000256" key="3">
    <source>
        <dbReference type="ARBA" id="ARBA00022692"/>
    </source>
</evidence>
<dbReference type="KEGG" id="pnd:Pla175_37290"/>
<evidence type="ECO:0000313" key="7">
    <source>
        <dbReference type="EMBL" id="QDU90326.1"/>
    </source>
</evidence>
<dbReference type="InterPro" id="IPR005495">
    <property type="entry name" value="LptG/LptF_permease"/>
</dbReference>
<keyword evidence="4 6" id="KW-1133">Transmembrane helix</keyword>
<dbReference type="AlphaFoldDB" id="A0A518DFT1"/>
<keyword evidence="3 6" id="KW-0812">Transmembrane</keyword>
<dbReference type="GO" id="GO:0043190">
    <property type="term" value="C:ATP-binding cassette (ABC) transporter complex"/>
    <property type="evidence" value="ECO:0007669"/>
    <property type="project" value="TreeGrafter"/>
</dbReference>
<gene>
    <name evidence="7" type="ORF">Pla175_37290</name>
</gene>